<keyword evidence="6" id="KW-1185">Reference proteome</keyword>
<evidence type="ECO:0000256" key="2">
    <source>
        <dbReference type="ARBA" id="ARBA00023027"/>
    </source>
</evidence>
<sequence length="296" mass="30648">MKKVGVIGLGDMGSGLARNLVKAGFETAGFDLREDRLAALSEMGGRPAASPATVAKTSDAVFVMVLNGQQAKDVVFGADGLVSGFKPGSTVILTATIKPSEAREIADGLKKHDIHLIDAPVSGGYPGAQAGTLTMMAAGAPEVLDVHQPILEAVGEKIFRVGANAGDGQTVKACLQALIGSIFTATFEAAVLGAKSGISGQVLYDVFSASGAGNNITRNAYGKILDRAFVGTGSHIGTMYKDLTITMDHAREFGVPMFTTAAAMQLFQSGITRFPGEDNWAVTKILEEIVGATVTR</sequence>
<feature type="domain" description="6-phosphogluconate dehydrogenase NADP-binding" evidence="3">
    <location>
        <begin position="3"/>
        <end position="162"/>
    </location>
</feature>
<evidence type="ECO:0000259" key="3">
    <source>
        <dbReference type="Pfam" id="PF03446"/>
    </source>
</evidence>
<evidence type="ECO:0000259" key="4">
    <source>
        <dbReference type="Pfam" id="PF14833"/>
    </source>
</evidence>
<feature type="domain" description="3-hydroxyisobutyrate dehydrogenase-like NAD-binding" evidence="4">
    <location>
        <begin position="166"/>
        <end position="283"/>
    </location>
</feature>
<dbReference type="Gene3D" id="1.10.1040.10">
    <property type="entry name" value="N-(1-d-carboxylethyl)-l-norvaline Dehydrogenase, domain 2"/>
    <property type="match status" value="1"/>
</dbReference>
<comment type="caution">
    <text evidence="5">The sequence shown here is derived from an EMBL/GenBank/DDBJ whole genome shotgun (WGS) entry which is preliminary data.</text>
</comment>
<dbReference type="InterPro" id="IPR029154">
    <property type="entry name" value="HIBADH-like_NADP-bd"/>
</dbReference>
<dbReference type="Pfam" id="PF03446">
    <property type="entry name" value="NAD_binding_2"/>
    <property type="match status" value="1"/>
</dbReference>
<organism evidence="5 6">
    <name type="scientific">Shinella yambaruensis</name>
    <dbReference type="NCBI Taxonomy" id="415996"/>
    <lineage>
        <taxon>Bacteria</taxon>
        <taxon>Pseudomonadati</taxon>
        <taxon>Pseudomonadota</taxon>
        <taxon>Alphaproteobacteria</taxon>
        <taxon>Hyphomicrobiales</taxon>
        <taxon>Rhizobiaceae</taxon>
        <taxon>Shinella</taxon>
    </lineage>
</organism>
<dbReference type="InterPro" id="IPR006115">
    <property type="entry name" value="6PGDH_NADP-bd"/>
</dbReference>
<dbReference type="InterPro" id="IPR013328">
    <property type="entry name" value="6PGD_dom2"/>
</dbReference>
<dbReference type="PIRSF" id="PIRSF000103">
    <property type="entry name" value="HIBADH"/>
    <property type="match status" value="1"/>
</dbReference>
<proteinExistence type="predicted"/>
<accession>A0ABQ5ZRY6</accession>
<dbReference type="InterPro" id="IPR008927">
    <property type="entry name" value="6-PGluconate_DH-like_C_sf"/>
</dbReference>
<reference evidence="6" key="1">
    <citation type="journal article" date="2019" name="Int. J. Syst. Evol. Microbiol.">
        <title>The Global Catalogue of Microorganisms (GCM) 10K type strain sequencing project: providing services to taxonomists for standard genome sequencing and annotation.</title>
        <authorList>
            <consortium name="The Broad Institute Genomics Platform"/>
            <consortium name="The Broad Institute Genome Sequencing Center for Infectious Disease"/>
            <person name="Wu L."/>
            <person name="Ma J."/>
        </authorList>
    </citation>
    <scope>NUCLEOTIDE SEQUENCE [LARGE SCALE GENOMIC DNA]</scope>
    <source>
        <strain evidence="6">NBRC 102122</strain>
    </source>
</reference>
<name>A0ABQ5ZRY6_9HYPH</name>
<dbReference type="PANTHER" id="PTHR43060">
    <property type="entry name" value="3-HYDROXYISOBUTYRATE DEHYDROGENASE-LIKE 1, MITOCHONDRIAL-RELATED"/>
    <property type="match status" value="1"/>
</dbReference>
<dbReference type="InterPro" id="IPR015815">
    <property type="entry name" value="HIBADH-related"/>
</dbReference>
<dbReference type="SUPFAM" id="SSF48179">
    <property type="entry name" value="6-phosphogluconate dehydrogenase C-terminal domain-like"/>
    <property type="match status" value="1"/>
</dbReference>
<dbReference type="Gene3D" id="3.40.50.720">
    <property type="entry name" value="NAD(P)-binding Rossmann-like Domain"/>
    <property type="match status" value="1"/>
</dbReference>
<gene>
    <name evidence="5" type="ORF">GCM10007923_48440</name>
</gene>
<dbReference type="Pfam" id="PF14833">
    <property type="entry name" value="NAD_binding_11"/>
    <property type="match status" value="1"/>
</dbReference>
<dbReference type="InterPro" id="IPR036291">
    <property type="entry name" value="NAD(P)-bd_dom_sf"/>
</dbReference>
<keyword evidence="1" id="KW-0560">Oxidoreductase</keyword>
<keyword evidence="2" id="KW-0520">NAD</keyword>
<dbReference type="SUPFAM" id="SSF51735">
    <property type="entry name" value="NAD(P)-binding Rossmann-fold domains"/>
    <property type="match status" value="1"/>
</dbReference>
<protein>
    <submittedName>
        <fullName evidence="5">Oxidoreductase</fullName>
    </submittedName>
</protein>
<dbReference type="PANTHER" id="PTHR43060:SF15">
    <property type="entry name" value="3-HYDROXYISOBUTYRATE DEHYDROGENASE-LIKE 1, MITOCHONDRIAL-RELATED"/>
    <property type="match status" value="1"/>
</dbReference>
<evidence type="ECO:0000256" key="1">
    <source>
        <dbReference type="ARBA" id="ARBA00023002"/>
    </source>
</evidence>
<evidence type="ECO:0000313" key="6">
    <source>
        <dbReference type="Proteomes" id="UP001156702"/>
    </source>
</evidence>
<dbReference type="EMBL" id="BSOP01000042">
    <property type="protein sequence ID" value="GLR53628.1"/>
    <property type="molecule type" value="Genomic_DNA"/>
</dbReference>
<evidence type="ECO:0000313" key="5">
    <source>
        <dbReference type="EMBL" id="GLR53628.1"/>
    </source>
</evidence>
<dbReference type="Proteomes" id="UP001156702">
    <property type="component" value="Unassembled WGS sequence"/>
</dbReference>